<comment type="caution">
    <text evidence="12">The sequence shown here is derived from an EMBL/GenBank/DDBJ whole genome shotgun (WGS) entry which is preliminary data.</text>
</comment>
<keyword evidence="6" id="KW-0143">Chaperone</keyword>
<feature type="compositionally biased region" description="Acidic residues" evidence="9">
    <location>
        <begin position="730"/>
        <end position="743"/>
    </location>
</feature>
<feature type="region of interest" description="Disordered" evidence="9">
    <location>
        <begin position="722"/>
        <end position="743"/>
    </location>
</feature>
<dbReference type="InterPro" id="IPR003593">
    <property type="entry name" value="AAA+_ATPase"/>
</dbReference>
<accession>A0ABQ2KPZ7</accession>
<dbReference type="EMBL" id="BMLM01000002">
    <property type="protein sequence ID" value="GGN89554.1"/>
    <property type="molecule type" value="Genomic_DNA"/>
</dbReference>
<feature type="coiled-coil region" evidence="8">
    <location>
        <begin position="269"/>
        <end position="349"/>
    </location>
</feature>
<sequence>MARMGGMMPGQDDQRSALEQFGTDLTAIARAGRLDPVIGRDSEIRRISQVLSRRTKNNPVLIGEPGVGKTAVVEGLAQRIVAGDVPESLKGKAIVSLDVNAMIAGSKYRGDFEERMKNVLAEIDKAQGRIITFIDELHIIMGAGAAEGSQGASNMLKPMLARGELRLIGATTLDEYREFIEKDAAMERRFQQVYVGEPSVEDTVAILRGLKERYEAHHKVTIADSALVAAASLSNRYITARQLPDKAIDLIDEAASRLRMEIDSAPVEIDQLRRTVDRMEIERLALKKEKDDASRQRLAELEQALAAHRAQLDELDGRWQAERASLNRIGNLREQLDELRSRAERAQRDGDLERASRLLYGEIPKVERDLHEAESAAAEAGARMVGDQVSADDIAGVVAAWTGIPVGRLLQGETEKLLALEDELGRRVVGQRAAVAAVSDAVRRTRAGVSDPDKPTGSFLFLGPTGVGKTELAKALAELLFDDEKALVRIDMSEYGEKHSVARLVGAPPGYVGYEQGGQLTEAVRRRPYSVVLMDEVEKAHPEVFDLLLQVLDDGRLTDGQGRTVDFRNTILILTSNLGSAYLTDPTISPETARNEVLGAVRQAFKPEFVNRLDDIVVFDALSAEELGAIVDIQVRGLDRRLRDRRLVVEVEDAARRWLGERGYDPMYGARPLRRLMQREIDDRLARAILAGEVRDGDTVIVDVAPGGSALWVGPAGADRPAQWSFDAGNGDDDADEGELLDD</sequence>
<dbReference type="CDD" id="cd00009">
    <property type="entry name" value="AAA"/>
    <property type="match status" value="1"/>
</dbReference>
<keyword evidence="3" id="KW-0547">Nucleotide-binding</keyword>
<dbReference type="InterPro" id="IPR028299">
    <property type="entry name" value="ClpA/B_CS2"/>
</dbReference>
<evidence type="ECO:0000256" key="4">
    <source>
        <dbReference type="ARBA" id="ARBA00022840"/>
    </source>
</evidence>
<evidence type="ECO:0000256" key="1">
    <source>
        <dbReference type="ARBA" id="ARBA00008675"/>
    </source>
</evidence>
<dbReference type="Proteomes" id="UP000626982">
    <property type="component" value="Unassembled WGS sequence"/>
</dbReference>
<dbReference type="InterPro" id="IPR019489">
    <property type="entry name" value="Clp_ATPase_C"/>
</dbReference>
<comment type="similarity">
    <text evidence="1">Belongs to the ClpA/ClpB family.</text>
</comment>
<dbReference type="InterPro" id="IPR050130">
    <property type="entry name" value="ClpA_ClpB"/>
</dbReference>
<evidence type="ECO:0000259" key="10">
    <source>
        <dbReference type="SMART" id="SM00382"/>
    </source>
</evidence>
<keyword evidence="13" id="KW-1185">Reference proteome</keyword>
<dbReference type="SMART" id="SM00382">
    <property type="entry name" value="AAA"/>
    <property type="match status" value="2"/>
</dbReference>
<evidence type="ECO:0000313" key="13">
    <source>
        <dbReference type="Proteomes" id="UP000626982"/>
    </source>
</evidence>
<evidence type="ECO:0000256" key="7">
    <source>
        <dbReference type="ARBA" id="ARBA00026057"/>
    </source>
</evidence>
<dbReference type="CDD" id="cd19499">
    <property type="entry name" value="RecA-like_ClpB_Hsp104-like"/>
    <property type="match status" value="1"/>
</dbReference>
<comment type="subunit">
    <text evidence="7">Homohexamer. The oligomerization is ATP-dependent.</text>
</comment>
<reference evidence="13" key="1">
    <citation type="journal article" date="2019" name="Int. J. Syst. Evol. Microbiol.">
        <title>The Global Catalogue of Microorganisms (GCM) 10K type strain sequencing project: providing services to taxonomists for standard genome sequencing and annotation.</title>
        <authorList>
            <consortium name="The Broad Institute Genomics Platform"/>
            <consortium name="The Broad Institute Genome Sequencing Center for Infectious Disease"/>
            <person name="Wu L."/>
            <person name="Ma J."/>
        </authorList>
    </citation>
    <scope>NUCLEOTIDE SEQUENCE [LARGE SCALE GENOMIC DNA]</scope>
    <source>
        <strain evidence="13">CGMCC 1.6960</strain>
    </source>
</reference>
<dbReference type="SMART" id="SM01086">
    <property type="entry name" value="ClpB_D2-small"/>
    <property type="match status" value="1"/>
</dbReference>
<dbReference type="PANTHER" id="PTHR11638">
    <property type="entry name" value="ATP-DEPENDENT CLP PROTEASE"/>
    <property type="match status" value="1"/>
</dbReference>
<dbReference type="PRINTS" id="PR00300">
    <property type="entry name" value="CLPPROTEASEA"/>
</dbReference>
<evidence type="ECO:0000256" key="5">
    <source>
        <dbReference type="ARBA" id="ARBA00023016"/>
    </source>
</evidence>
<evidence type="ECO:0000256" key="9">
    <source>
        <dbReference type="SAM" id="MobiDB-lite"/>
    </source>
</evidence>
<organism evidence="12 13">
    <name type="scientific">Agrococcus terreus</name>
    <dbReference type="NCBI Taxonomy" id="574649"/>
    <lineage>
        <taxon>Bacteria</taxon>
        <taxon>Bacillati</taxon>
        <taxon>Actinomycetota</taxon>
        <taxon>Actinomycetes</taxon>
        <taxon>Micrococcales</taxon>
        <taxon>Microbacteriaceae</taxon>
        <taxon>Agrococcus</taxon>
    </lineage>
</organism>
<evidence type="ECO:0000313" key="12">
    <source>
        <dbReference type="EMBL" id="GGN89554.1"/>
    </source>
</evidence>
<keyword evidence="4" id="KW-0067">ATP-binding</keyword>
<evidence type="ECO:0000256" key="6">
    <source>
        <dbReference type="ARBA" id="ARBA00023186"/>
    </source>
</evidence>
<feature type="domain" description="AAA+ ATPase" evidence="10">
    <location>
        <begin position="55"/>
        <end position="199"/>
    </location>
</feature>
<keyword evidence="5" id="KW-0346">Stress response</keyword>
<dbReference type="SUPFAM" id="SSF52540">
    <property type="entry name" value="P-loop containing nucleoside triphosphate hydrolases"/>
    <property type="match status" value="2"/>
</dbReference>
<dbReference type="Pfam" id="PF17871">
    <property type="entry name" value="AAA_lid_9"/>
    <property type="match status" value="1"/>
</dbReference>
<dbReference type="InterPro" id="IPR027417">
    <property type="entry name" value="P-loop_NTPase"/>
</dbReference>
<evidence type="ECO:0000259" key="11">
    <source>
        <dbReference type="SMART" id="SM01086"/>
    </source>
</evidence>
<dbReference type="Pfam" id="PF07724">
    <property type="entry name" value="AAA_2"/>
    <property type="match status" value="1"/>
</dbReference>
<dbReference type="RefSeq" id="WP_308421884.1">
    <property type="nucleotide sequence ID" value="NZ_BAABBD010000004.1"/>
</dbReference>
<dbReference type="InterPro" id="IPR041546">
    <property type="entry name" value="ClpA/ClpB_AAA_lid"/>
</dbReference>
<feature type="domain" description="AAA+ ATPase" evidence="10">
    <location>
        <begin position="455"/>
        <end position="623"/>
    </location>
</feature>
<dbReference type="Pfam" id="PF00004">
    <property type="entry name" value="AAA"/>
    <property type="match status" value="1"/>
</dbReference>
<dbReference type="PANTHER" id="PTHR11638:SF18">
    <property type="entry name" value="HEAT SHOCK PROTEIN 104"/>
    <property type="match status" value="1"/>
</dbReference>
<gene>
    <name evidence="12" type="primary">clpB</name>
    <name evidence="12" type="ORF">GCM10010968_26360</name>
</gene>
<evidence type="ECO:0000256" key="2">
    <source>
        <dbReference type="ARBA" id="ARBA00022737"/>
    </source>
</evidence>
<evidence type="ECO:0000256" key="3">
    <source>
        <dbReference type="ARBA" id="ARBA00022741"/>
    </source>
</evidence>
<evidence type="ECO:0000256" key="8">
    <source>
        <dbReference type="SAM" id="Coils"/>
    </source>
</evidence>
<keyword evidence="2" id="KW-0677">Repeat</keyword>
<dbReference type="Gene3D" id="3.40.50.300">
    <property type="entry name" value="P-loop containing nucleotide triphosphate hydrolases"/>
    <property type="match status" value="3"/>
</dbReference>
<feature type="domain" description="Clp ATPase C-terminal" evidence="11">
    <location>
        <begin position="622"/>
        <end position="711"/>
    </location>
</feature>
<protein>
    <submittedName>
        <fullName evidence="12">Chaperone protein ClpB</fullName>
    </submittedName>
</protein>
<dbReference type="Gene3D" id="1.10.8.60">
    <property type="match status" value="1"/>
</dbReference>
<name>A0ABQ2KPZ7_9MICO</name>
<dbReference type="InterPro" id="IPR003959">
    <property type="entry name" value="ATPase_AAA_core"/>
</dbReference>
<proteinExistence type="inferred from homology"/>
<dbReference type="Pfam" id="PF10431">
    <property type="entry name" value="ClpB_D2-small"/>
    <property type="match status" value="1"/>
</dbReference>
<dbReference type="PROSITE" id="PS00871">
    <property type="entry name" value="CLPAB_2"/>
    <property type="match status" value="1"/>
</dbReference>
<keyword evidence="8" id="KW-0175">Coiled coil</keyword>
<dbReference type="InterPro" id="IPR001270">
    <property type="entry name" value="ClpA/B"/>
</dbReference>